<evidence type="ECO:0000259" key="4">
    <source>
        <dbReference type="PROSITE" id="PS50835"/>
    </source>
</evidence>
<dbReference type="PANTHER" id="PTHR47633:SF3">
    <property type="entry name" value="STRIATED MUSCLE PREFERENTIALLY EXPRESSED PROTEIN KINASE"/>
    <property type="match status" value="1"/>
</dbReference>
<dbReference type="SMART" id="SM00408">
    <property type="entry name" value="IGc2"/>
    <property type="match status" value="1"/>
</dbReference>
<dbReference type="Gene3D" id="2.60.40.10">
    <property type="entry name" value="Immunoglobulins"/>
    <property type="match status" value="1"/>
</dbReference>
<keyword evidence="3" id="KW-0393">Immunoglobulin domain</keyword>
<dbReference type="Ensembl" id="ENSPRET00000030502.1">
    <property type="protein sequence ID" value="ENSPREP00000030161.1"/>
    <property type="gene ID" value="ENSPREG00000020426.1"/>
</dbReference>
<dbReference type="InterPro" id="IPR003599">
    <property type="entry name" value="Ig_sub"/>
</dbReference>
<comment type="similarity">
    <text evidence="1">Belongs to the protein kinase superfamily. CAMK Ser/Thr protein kinase family.</text>
</comment>
<proteinExistence type="inferred from homology"/>
<evidence type="ECO:0000256" key="1">
    <source>
        <dbReference type="ARBA" id="ARBA00006692"/>
    </source>
</evidence>
<evidence type="ECO:0000256" key="3">
    <source>
        <dbReference type="ARBA" id="ARBA00023319"/>
    </source>
</evidence>
<dbReference type="InterPro" id="IPR013783">
    <property type="entry name" value="Ig-like_fold"/>
</dbReference>
<feature type="domain" description="Ig-like" evidence="4">
    <location>
        <begin position="51"/>
        <end position="143"/>
    </location>
</feature>
<keyword evidence="2" id="KW-1015">Disulfide bond</keyword>
<reference evidence="5" key="3">
    <citation type="submission" date="2025-09" db="UniProtKB">
        <authorList>
            <consortium name="Ensembl"/>
        </authorList>
    </citation>
    <scope>IDENTIFICATION</scope>
    <source>
        <strain evidence="5">Guanapo</strain>
    </source>
</reference>
<dbReference type="InterPro" id="IPR036179">
    <property type="entry name" value="Ig-like_dom_sf"/>
</dbReference>
<dbReference type="PROSITE" id="PS50835">
    <property type="entry name" value="IG_LIKE"/>
    <property type="match status" value="1"/>
</dbReference>
<dbReference type="SMART" id="SM00409">
    <property type="entry name" value="IG"/>
    <property type="match status" value="1"/>
</dbReference>
<dbReference type="Bgee" id="ENSPREG00000020426">
    <property type="expression patterns" value="Expressed in head"/>
</dbReference>
<evidence type="ECO:0000313" key="5">
    <source>
        <dbReference type="Ensembl" id="ENSPREP00000030161.1"/>
    </source>
</evidence>
<dbReference type="InterPro" id="IPR013098">
    <property type="entry name" value="Ig_I-set"/>
</dbReference>
<dbReference type="Pfam" id="PF07679">
    <property type="entry name" value="I-set"/>
    <property type="match status" value="1"/>
</dbReference>
<dbReference type="AlphaFoldDB" id="A0A3P9Q7K8"/>
<dbReference type="GO" id="GO:0004674">
    <property type="term" value="F:protein serine/threonine kinase activity"/>
    <property type="evidence" value="ECO:0007669"/>
    <property type="project" value="UniProtKB-KW"/>
</dbReference>
<reference evidence="6" key="1">
    <citation type="submission" date="2013-11" db="EMBL/GenBank/DDBJ databases">
        <title>The genomic landscape of the Guanapo guppy.</title>
        <authorList>
            <person name="Kuenstner A."/>
            <person name="Dreyer C."/>
        </authorList>
    </citation>
    <scope>NUCLEOTIDE SEQUENCE</scope>
    <source>
        <strain evidence="6">Guanapo</strain>
    </source>
</reference>
<dbReference type="PANTHER" id="PTHR47633">
    <property type="entry name" value="IMMUNOGLOBULIN"/>
    <property type="match status" value="1"/>
</dbReference>
<sequence>MQHSFPFQMVIISGRRRGTGNLWPTPTSPNRCYWFPLSEEVTSSGKLKVIPSLEPLFTRKLDVLEVIEGRNARFDCKVSGTPPPKVLWSHFDQPLVESEDVRMVQEGGRHSLIISHVTSDDEGFYTIRARNAHGEAENSAELYIQEPRGRFAVPDHRLVP</sequence>
<reference evidence="5" key="2">
    <citation type="submission" date="2025-08" db="UniProtKB">
        <authorList>
            <consortium name="Ensembl"/>
        </authorList>
    </citation>
    <scope>IDENTIFICATION</scope>
    <source>
        <strain evidence="5">Guanapo</strain>
    </source>
</reference>
<dbReference type="Proteomes" id="UP000242638">
    <property type="component" value="Unassembled WGS sequence"/>
</dbReference>
<dbReference type="STRING" id="8081.ENSPREP00000030161"/>
<name>A0A3P9Q7K8_POERE</name>
<dbReference type="GeneTree" id="ENSGT00940000163418"/>
<keyword evidence="6" id="KW-1185">Reference proteome</keyword>
<accession>A0A3P9Q7K8</accession>
<evidence type="ECO:0000313" key="6">
    <source>
        <dbReference type="Proteomes" id="UP000242638"/>
    </source>
</evidence>
<organism evidence="5 6">
    <name type="scientific">Poecilia reticulata</name>
    <name type="common">Guppy</name>
    <name type="synonym">Acanthophacelus reticulatus</name>
    <dbReference type="NCBI Taxonomy" id="8081"/>
    <lineage>
        <taxon>Eukaryota</taxon>
        <taxon>Metazoa</taxon>
        <taxon>Chordata</taxon>
        <taxon>Craniata</taxon>
        <taxon>Vertebrata</taxon>
        <taxon>Euteleostomi</taxon>
        <taxon>Actinopterygii</taxon>
        <taxon>Neopterygii</taxon>
        <taxon>Teleostei</taxon>
        <taxon>Neoteleostei</taxon>
        <taxon>Acanthomorphata</taxon>
        <taxon>Ovalentaria</taxon>
        <taxon>Atherinomorphae</taxon>
        <taxon>Cyprinodontiformes</taxon>
        <taxon>Poeciliidae</taxon>
        <taxon>Poeciliinae</taxon>
        <taxon>Poecilia</taxon>
    </lineage>
</organism>
<evidence type="ECO:0000256" key="2">
    <source>
        <dbReference type="ARBA" id="ARBA00023157"/>
    </source>
</evidence>
<dbReference type="FunFam" id="2.60.40.10:FF:000080">
    <property type="entry name" value="Myosin light chain kinase, smooth muscle"/>
    <property type="match status" value="1"/>
</dbReference>
<dbReference type="InterPro" id="IPR007110">
    <property type="entry name" value="Ig-like_dom"/>
</dbReference>
<protein>
    <recommendedName>
        <fullName evidence="4">Ig-like domain-containing protein</fullName>
    </recommendedName>
</protein>
<dbReference type="OMA" id="CWRRPNG"/>
<dbReference type="InterPro" id="IPR003598">
    <property type="entry name" value="Ig_sub2"/>
</dbReference>
<dbReference type="SUPFAM" id="SSF48726">
    <property type="entry name" value="Immunoglobulin"/>
    <property type="match status" value="1"/>
</dbReference>